<keyword evidence="2" id="KW-0238">DNA-binding</keyword>
<evidence type="ECO:0000256" key="1">
    <source>
        <dbReference type="ARBA" id="ARBA00022553"/>
    </source>
</evidence>
<dbReference type="GO" id="GO:0000160">
    <property type="term" value="P:phosphorelay signal transduction system"/>
    <property type="evidence" value="ECO:0007669"/>
    <property type="project" value="InterPro"/>
</dbReference>
<dbReference type="AlphaFoldDB" id="A0A0B8ZWI1"/>
<dbReference type="Gene3D" id="1.10.10.10">
    <property type="entry name" value="Winged helix-like DNA-binding domain superfamily/Winged helix DNA-binding domain"/>
    <property type="match status" value="1"/>
</dbReference>
<dbReference type="SMART" id="SM00421">
    <property type="entry name" value="HTH_LUXR"/>
    <property type="match status" value="1"/>
</dbReference>
<feature type="modified residue" description="4-aspartylphosphate" evidence="3">
    <location>
        <position position="53"/>
    </location>
</feature>
<evidence type="ECO:0000259" key="5">
    <source>
        <dbReference type="PROSITE" id="PS50110"/>
    </source>
</evidence>
<dbReference type="InterPro" id="IPR039420">
    <property type="entry name" value="WalR-like"/>
</dbReference>
<dbReference type="PANTHER" id="PTHR43214:SF42">
    <property type="entry name" value="TRANSCRIPTIONAL REGULATORY PROTEIN DESR"/>
    <property type="match status" value="1"/>
</dbReference>
<evidence type="ECO:0000256" key="3">
    <source>
        <dbReference type="PROSITE-ProRule" id="PRU00169"/>
    </source>
</evidence>
<dbReference type="InterPro" id="IPR036388">
    <property type="entry name" value="WH-like_DNA-bd_sf"/>
</dbReference>
<proteinExistence type="predicted"/>
<dbReference type="GO" id="GO:0003677">
    <property type="term" value="F:DNA binding"/>
    <property type="evidence" value="ECO:0007669"/>
    <property type="project" value="UniProtKB-KW"/>
</dbReference>
<dbReference type="Gene3D" id="3.40.50.2300">
    <property type="match status" value="1"/>
</dbReference>
<sequence>MIPVLVADDHGFIRAGVEAVLRGTRFSVVAATASGEETLDAIKTHDPAIVLLDINMPGMNGVQTLEVLRDRGDKRPVVLLTAEINDRQLISVMRAGVEGIVSKDGAEDGLVDVLEKVHGGQKAIEPIFLQRAIDLSLRPDAQGPLAKLNPRERKIAGLVARGLRNRDIGAELGIGEGTVKVYLHTMYQKLGIDNRTELALLAVNEQDN</sequence>
<feature type="domain" description="Response regulatory" evidence="5">
    <location>
        <begin position="3"/>
        <end position="118"/>
    </location>
</feature>
<keyword evidence="1 3" id="KW-0597">Phosphoprotein</keyword>
<evidence type="ECO:0000313" key="7">
    <source>
        <dbReference type="Proteomes" id="UP000031338"/>
    </source>
</evidence>
<dbReference type="RefSeq" id="WP_039337690.1">
    <property type="nucleotide sequence ID" value="NZ_JBNNWK010000003.1"/>
</dbReference>
<organism evidence="6 7">
    <name type="scientific">Novosphingobium subterraneum</name>
    <dbReference type="NCBI Taxonomy" id="48936"/>
    <lineage>
        <taxon>Bacteria</taxon>
        <taxon>Pseudomonadati</taxon>
        <taxon>Pseudomonadota</taxon>
        <taxon>Alphaproteobacteria</taxon>
        <taxon>Sphingomonadales</taxon>
        <taxon>Sphingomonadaceae</taxon>
        <taxon>Novosphingobium</taxon>
    </lineage>
</organism>
<evidence type="ECO:0000256" key="2">
    <source>
        <dbReference type="ARBA" id="ARBA00023125"/>
    </source>
</evidence>
<comment type="caution">
    <text evidence="6">The sequence shown here is derived from an EMBL/GenBank/DDBJ whole genome shotgun (WGS) entry which is preliminary data.</text>
</comment>
<dbReference type="PRINTS" id="PR00038">
    <property type="entry name" value="HTHLUXR"/>
</dbReference>
<dbReference type="PATRIC" id="fig|48936.3.peg.4091"/>
<evidence type="ECO:0000313" key="6">
    <source>
        <dbReference type="EMBL" id="KHS42623.1"/>
    </source>
</evidence>
<dbReference type="SUPFAM" id="SSF46894">
    <property type="entry name" value="C-terminal effector domain of the bipartite response regulators"/>
    <property type="match status" value="1"/>
</dbReference>
<dbReference type="InterPro" id="IPR016032">
    <property type="entry name" value="Sig_transdc_resp-reg_C-effctor"/>
</dbReference>
<dbReference type="InterPro" id="IPR001789">
    <property type="entry name" value="Sig_transdc_resp-reg_receiver"/>
</dbReference>
<dbReference type="Proteomes" id="UP000031338">
    <property type="component" value="Unassembled WGS sequence"/>
</dbReference>
<evidence type="ECO:0000259" key="4">
    <source>
        <dbReference type="PROSITE" id="PS50043"/>
    </source>
</evidence>
<accession>A0A0B8ZWI1</accession>
<dbReference type="STRING" id="48936.NJ75_04060"/>
<protein>
    <submittedName>
        <fullName evidence="6">Two component LuxR family transcriptional regulator</fullName>
    </submittedName>
</protein>
<feature type="domain" description="HTH luxR-type" evidence="4">
    <location>
        <begin position="141"/>
        <end position="206"/>
    </location>
</feature>
<dbReference type="SUPFAM" id="SSF52172">
    <property type="entry name" value="CheY-like"/>
    <property type="match status" value="1"/>
</dbReference>
<name>A0A0B8ZWI1_9SPHN</name>
<dbReference type="InterPro" id="IPR058245">
    <property type="entry name" value="NreC/VraR/RcsB-like_REC"/>
</dbReference>
<reference evidence="6 7" key="1">
    <citation type="submission" date="2014-10" db="EMBL/GenBank/DDBJ databases">
        <title>Draft genome sequence of Novosphingobium subterraneum DSM 12447.</title>
        <authorList>
            <person name="Gan H.M."/>
            <person name="Gan H.Y."/>
            <person name="Savka M.A."/>
        </authorList>
    </citation>
    <scope>NUCLEOTIDE SEQUENCE [LARGE SCALE GENOMIC DNA]</scope>
    <source>
        <strain evidence="6 7">DSM 12447</strain>
    </source>
</reference>
<dbReference type="CDD" id="cd17535">
    <property type="entry name" value="REC_NarL-like"/>
    <property type="match status" value="1"/>
</dbReference>
<keyword evidence="7" id="KW-1185">Reference proteome</keyword>
<dbReference type="InterPro" id="IPR011006">
    <property type="entry name" value="CheY-like_superfamily"/>
</dbReference>
<dbReference type="GO" id="GO:0006355">
    <property type="term" value="P:regulation of DNA-templated transcription"/>
    <property type="evidence" value="ECO:0007669"/>
    <property type="project" value="InterPro"/>
</dbReference>
<dbReference type="Pfam" id="PF00196">
    <property type="entry name" value="GerE"/>
    <property type="match status" value="1"/>
</dbReference>
<dbReference type="PROSITE" id="PS50043">
    <property type="entry name" value="HTH_LUXR_2"/>
    <property type="match status" value="1"/>
</dbReference>
<dbReference type="CDD" id="cd06170">
    <property type="entry name" value="LuxR_C_like"/>
    <property type="match status" value="1"/>
</dbReference>
<dbReference type="SMART" id="SM00448">
    <property type="entry name" value="REC"/>
    <property type="match status" value="1"/>
</dbReference>
<dbReference type="Pfam" id="PF00072">
    <property type="entry name" value="Response_reg"/>
    <property type="match status" value="1"/>
</dbReference>
<dbReference type="InterPro" id="IPR000792">
    <property type="entry name" value="Tscrpt_reg_LuxR_C"/>
</dbReference>
<gene>
    <name evidence="6" type="ORF">NJ75_04060</name>
</gene>
<dbReference type="EMBL" id="JRVC01000027">
    <property type="protein sequence ID" value="KHS42623.1"/>
    <property type="molecule type" value="Genomic_DNA"/>
</dbReference>
<dbReference type="PROSITE" id="PS50110">
    <property type="entry name" value="RESPONSE_REGULATORY"/>
    <property type="match status" value="1"/>
</dbReference>
<dbReference type="PANTHER" id="PTHR43214">
    <property type="entry name" value="TWO-COMPONENT RESPONSE REGULATOR"/>
    <property type="match status" value="1"/>
</dbReference>